<dbReference type="EMBL" id="JAIWYP010000008">
    <property type="protein sequence ID" value="KAH3784676.1"/>
    <property type="molecule type" value="Genomic_DNA"/>
</dbReference>
<protein>
    <submittedName>
        <fullName evidence="1">Uncharacterized protein</fullName>
    </submittedName>
</protein>
<dbReference type="GO" id="GO:0004842">
    <property type="term" value="F:ubiquitin-protein transferase activity"/>
    <property type="evidence" value="ECO:0007669"/>
    <property type="project" value="InterPro"/>
</dbReference>
<gene>
    <name evidence="1" type="ORF">DPMN_162640</name>
</gene>
<proteinExistence type="predicted"/>
<feature type="non-terminal residue" evidence="1">
    <location>
        <position position="410"/>
    </location>
</feature>
<accession>A0A9D4EUH6</accession>
<reference evidence="1" key="2">
    <citation type="submission" date="2020-11" db="EMBL/GenBank/DDBJ databases">
        <authorList>
            <person name="McCartney M.A."/>
            <person name="Auch B."/>
            <person name="Kono T."/>
            <person name="Mallez S."/>
            <person name="Becker A."/>
            <person name="Gohl D.M."/>
            <person name="Silverstein K.A.T."/>
            <person name="Koren S."/>
            <person name="Bechman K.B."/>
            <person name="Herman A."/>
            <person name="Abrahante J.E."/>
            <person name="Garbe J."/>
        </authorList>
    </citation>
    <scope>NUCLEOTIDE SEQUENCE</scope>
    <source>
        <strain evidence="1">Duluth1</strain>
        <tissue evidence="1">Whole animal</tissue>
    </source>
</reference>
<dbReference type="Proteomes" id="UP000828390">
    <property type="component" value="Unassembled WGS sequence"/>
</dbReference>
<reference evidence="1" key="1">
    <citation type="journal article" date="2019" name="bioRxiv">
        <title>The Genome of the Zebra Mussel, Dreissena polymorpha: A Resource for Invasive Species Research.</title>
        <authorList>
            <person name="McCartney M.A."/>
            <person name="Auch B."/>
            <person name="Kono T."/>
            <person name="Mallez S."/>
            <person name="Zhang Y."/>
            <person name="Obille A."/>
            <person name="Becker A."/>
            <person name="Abrahante J.E."/>
            <person name="Garbe J."/>
            <person name="Badalamenti J.P."/>
            <person name="Herman A."/>
            <person name="Mangelson H."/>
            <person name="Liachko I."/>
            <person name="Sullivan S."/>
            <person name="Sone E.D."/>
            <person name="Koren S."/>
            <person name="Silverstein K.A.T."/>
            <person name="Beckman K.B."/>
            <person name="Gohl D.M."/>
        </authorList>
    </citation>
    <scope>NUCLEOTIDE SEQUENCE</scope>
    <source>
        <strain evidence="1">Duluth1</strain>
        <tissue evidence="1">Whole animal</tissue>
    </source>
</reference>
<dbReference type="PANTHER" id="PTHR22605:SF16">
    <property type="entry name" value="E3 UBIQUITIN-PROTEIN LIGASE RNF213"/>
    <property type="match status" value="1"/>
</dbReference>
<keyword evidence="2" id="KW-1185">Reference proteome</keyword>
<organism evidence="1 2">
    <name type="scientific">Dreissena polymorpha</name>
    <name type="common">Zebra mussel</name>
    <name type="synonym">Mytilus polymorpha</name>
    <dbReference type="NCBI Taxonomy" id="45954"/>
    <lineage>
        <taxon>Eukaryota</taxon>
        <taxon>Metazoa</taxon>
        <taxon>Spiralia</taxon>
        <taxon>Lophotrochozoa</taxon>
        <taxon>Mollusca</taxon>
        <taxon>Bivalvia</taxon>
        <taxon>Autobranchia</taxon>
        <taxon>Heteroconchia</taxon>
        <taxon>Euheterodonta</taxon>
        <taxon>Imparidentia</taxon>
        <taxon>Neoheterodontei</taxon>
        <taxon>Myida</taxon>
        <taxon>Dreissenoidea</taxon>
        <taxon>Dreissenidae</taxon>
        <taxon>Dreissena</taxon>
    </lineage>
</organism>
<sequence length="410" mass="46468">MCNDDVNRPVCLVLSFGKGNGVWKLKGRRSETSSLKEMVPAIAKFMEKCLDDWLLYIKTKRSQFYYLNYFTVDQLVLLQRELVIIGNDSKSELLYPILATVKQDCNQADLNAAIESAKEEQLSAEKNEKIARMALENVDENNTETSFLDQALFWCMMNAESVVNIAKDNSEKPETMKRELPSYFLEGQPNLLICPKDDILKATLTIYEHDKSKPLPSSDEILICHTKTSQDEVDIFWRRAIFGSGGKIYCLVHADLLNYDAGVATQKTLEQNILEANGMGEKQIDIDEFMNGLLDHTSTNGTDIATLFHIDISCEVIEGIDYLLFNLLILGCLTDSKGLVWRRRIDDLYMIETIPSMSYGQNKEPDYVHTMLAVLPDVFCKSPIESISLLNGNSAGFAKFVLRFLIKMSR</sequence>
<dbReference type="InterPro" id="IPR031248">
    <property type="entry name" value="RNF213"/>
</dbReference>
<dbReference type="AlphaFoldDB" id="A0A9D4EUH6"/>
<name>A0A9D4EUH6_DREPO</name>
<evidence type="ECO:0000313" key="2">
    <source>
        <dbReference type="Proteomes" id="UP000828390"/>
    </source>
</evidence>
<evidence type="ECO:0000313" key="1">
    <source>
        <dbReference type="EMBL" id="KAH3784676.1"/>
    </source>
</evidence>
<comment type="caution">
    <text evidence="1">The sequence shown here is derived from an EMBL/GenBank/DDBJ whole genome shotgun (WGS) entry which is preliminary data.</text>
</comment>
<dbReference type="PANTHER" id="PTHR22605">
    <property type="entry name" value="RZ-TYPE DOMAIN-CONTAINING PROTEIN"/>
    <property type="match status" value="1"/>
</dbReference>
<dbReference type="GO" id="GO:0016887">
    <property type="term" value="F:ATP hydrolysis activity"/>
    <property type="evidence" value="ECO:0007669"/>
    <property type="project" value="InterPro"/>
</dbReference>